<reference evidence="3 4" key="1">
    <citation type="submission" date="2016-03" db="EMBL/GenBank/DDBJ databases">
        <authorList>
            <person name="Sant'Anna F.H."/>
            <person name="Ambrosini A."/>
            <person name="Souza R."/>
            <person name="Bach E."/>
            <person name="Fernandes G."/>
            <person name="Balsanelli E."/>
            <person name="Baura V.A."/>
            <person name="Souza E.M."/>
            <person name="Passaglia L."/>
        </authorList>
    </citation>
    <scope>NUCLEOTIDE SEQUENCE [LARGE SCALE GENOMIC DNA]</scope>
    <source>
        <strain evidence="3 4">P26E</strain>
    </source>
</reference>
<dbReference type="Pfam" id="PF10668">
    <property type="entry name" value="Phage_terminase"/>
    <property type="match status" value="1"/>
</dbReference>
<feature type="compositionally biased region" description="Polar residues" evidence="1">
    <location>
        <begin position="47"/>
        <end position="56"/>
    </location>
</feature>
<gene>
    <name evidence="3" type="ORF">A3844_01730</name>
</gene>
<feature type="region of interest" description="Disordered" evidence="1">
    <location>
        <begin position="249"/>
        <end position="272"/>
    </location>
</feature>
<keyword evidence="4" id="KW-1185">Reference proteome</keyword>
<protein>
    <recommendedName>
        <fullName evidence="2">PBSX phage terminase small subunit-like N-terminal domain-containing protein</fullName>
    </recommendedName>
</protein>
<dbReference type="RefSeq" id="WP_074106409.1">
    <property type="nucleotide sequence ID" value="NZ_LVWI01000001.1"/>
</dbReference>
<organism evidence="3 4">
    <name type="scientific">Paenibacillus helianthi</name>
    <dbReference type="NCBI Taxonomy" id="1349432"/>
    <lineage>
        <taxon>Bacteria</taxon>
        <taxon>Bacillati</taxon>
        <taxon>Bacillota</taxon>
        <taxon>Bacilli</taxon>
        <taxon>Bacillales</taxon>
        <taxon>Paenibacillaceae</taxon>
        <taxon>Paenibacillus</taxon>
    </lineage>
</organism>
<dbReference type="NCBIfam" id="NF040601">
    <property type="entry name" value="TerS_not_xtmA"/>
    <property type="match status" value="1"/>
</dbReference>
<feature type="domain" description="PBSX phage terminase small subunit-like N-terminal" evidence="2">
    <location>
        <begin position="1"/>
        <end position="64"/>
    </location>
</feature>
<proteinExistence type="predicted"/>
<dbReference type="Proteomes" id="UP000186058">
    <property type="component" value="Unassembled WGS sequence"/>
</dbReference>
<evidence type="ECO:0000256" key="1">
    <source>
        <dbReference type="SAM" id="MobiDB-lite"/>
    </source>
</evidence>
<sequence>MPRERDPKRAEAEKLWLDSGGQLDLVEIAASLNVSAGTIRGWKSKDNWSGQLNGTFRTDEGSAPNKPERSKRKIGAPKGNKNAVGNRGGAPPGSKNALGNKGGHGGPYRNDKAVTHGFFRKFLPDDTAEIIEQLETRSPIDMMWDQITIQYAAILRAQQIMLVKDRDDITKELKKSKLVTTEKSDNEETEWEIQFAWDKQATFLTAQSRAMTTLQNLIRQYDEMCRQDGADTEHQLRVEKLKKEISILDKKGGSDGSKPPLHIIVDYGDDAS</sequence>
<evidence type="ECO:0000259" key="2">
    <source>
        <dbReference type="Pfam" id="PF10668"/>
    </source>
</evidence>
<comment type="caution">
    <text evidence="3">The sequence shown here is derived from an EMBL/GenBank/DDBJ whole genome shotgun (WGS) entry which is preliminary data.</text>
</comment>
<feature type="region of interest" description="Disordered" evidence="1">
    <location>
        <begin position="41"/>
        <end position="109"/>
    </location>
</feature>
<evidence type="ECO:0000313" key="3">
    <source>
        <dbReference type="EMBL" id="OKP91860.1"/>
    </source>
</evidence>
<dbReference type="EMBL" id="LVWI01000001">
    <property type="protein sequence ID" value="OKP91860.1"/>
    <property type="molecule type" value="Genomic_DNA"/>
</dbReference>
<name>A0ABX3EYP8_9BACL</name>
<evidence type="ECO:0000313" key="4">
    <source>
        <dbReference type="Proteomes" id="UP000186058"/>
    </source>
</evidence>
<accession>A0ABX3EYP8</accession>
<dbReference type="InterPro" id="IPR018925">
    <property type="entry name" value="XtmA-like_N"/>
</dbReference>